<evidence type="ECO:0000313" key="3">
    <source>
        <dbReference type="Proteomes" id="UP001324634"/>
    </source>
</evidence>
<dbReference type="KEGG" id="psti:SOO65_17870"/>
<accession>A0AAX4HMP9</accession>
<organism evidence="2 3">
    <name type="scientific">Peredibacter starrii</name>
    <dbReference type="NCBI Taxonomy" id="28202"/>
    <lineage>
        <taxon>Bacteria</taxon>
        <taxon>Pseudomonadati</taxon>
        <taxon>Bdellovibrionota</taxon>
        <taxon>Bacteriovoracia</taxon>
        <taxon>Bacteriovoracales</taxon>
        <taxon>Bacteriovoracaceae</taxon>
        <taxon>Peredibacter</taxon>
    </lineage>
</organism>
<reference evidence="2 3" key="1">
    <citation type="submission" date="2023-11" db="EMBL/GenBank/DDBJ databases">
        <title>Peredibacter starrii A3.12.</title>
        <authorList>
            <person name="Mitchell R.J."/>
        </authorList>
    </citation>
    <scope>NUCLEOTIDE SEQUENCE [LARGE SCALE GENOMIC DNA]</scope>
    <source>
        <strain evidence="2 3">A3.12</strain>
    </source>
</reference>
<dbReference type="Proteomes" id="UP001324634">
    <property type="component" value="Chromosome"/>
</dbReference>
<keyword evidence="3" id="KW-1185">Reference proteome</keyword>
<proteinExistence type="predicted"/>
<keyword evidence="1" id="KW-0732">Signal</keyword>
<protein>
    <submittedName>
        <fullName evidence="2">Uncharacterized protein</fullName>
    </submittedName>
</protein>
<gene>
    <name evidence="2" type="ORF">SOO65_17870</name>
</gene>
<dbReference type="RefSeq" id="WP_321393585.1">
    <property type="nucleotide sequence ID" value="NZ_CP139487.1"/>
</dbReference>
<dbReference type="AlphaFoldDB" id="A0AAX4HMP9"/>
<evidence type="ECO:0000256" key="1">
    <source>
        <dbReference type="SAM" id="SignalP"/>
    </source>
</evidence>
<sequence>MNIFKLPVGLMLALSFFSTAVIPQGVQASVLEDYKMQFTSHEQQVAEAFDRFHFAMAVEWDQRDVAFKEEAQKKLEKTLLDLMKAGVTAQEIQRAMEKSILQGKAQADYKRLVEALKTQDVTEEQATQLAMEFMDKNYHEGTSFAGEGPHHGKWKVIAAIIIVVVIICCVKGLSRDHDDDKEEVDHHDCDYGYGRSGNYCYPIRD</sequence>
<evidence type="ECO:0000313" key="2">
    <source>
        <dbReference type="EMBL" id="WPU64564.1"/>
    </source>
</evidence>
<name>A0AAX4HMP9_9BACT</name>
<feature type="signal peptide" evidence="1">
    <location>
        <begin position="1"/>
        <end position="20"/>
    </location>
</feature>
<feature type="chain" id="PRO_5043937692" evidence="1">
    <location>
        <begin position="21"/>
        <end position="205"/>
    </location>
</feature>
<dbReference type="EMBL" id="CP139487">
    <property type="protein sequence ID" value="WPU64564.1"/>
    <property type="molecule type" value="Genomic_DNA"/>
</dbReference>